<evidence type="ECO:0000313" key="8">
    <source>
        <dbReference type="Proteomes" id="UP001575181"/>
    </source>
</evidence>
<dbReference type="SUPFAM" id="SSF56176">
    <property type="entry name" value="FAD-binding/transporter-associated domain-like"/>
    <property type="match status" value="1"/>
</dbReference>
<comment type="cofactor">
    <cofactor evidence="1">
        <name>FAD</name>
        <dbReference type="ChEBI" id="CHEBI:57692"/>
    </cofactor>
</comment>
<dbReference type="PANTHER" id="PTHR42973">
    <property type="entry name" value="BINDING OXIDOREDUCTASE, PUTATIVE (AFU_ORTHOLOGUE AFUA_1G17690)-RELATED"/>
    <property type="match status" value="1"/>
</dbReference>
<feature type="domain" description="FAD-binding PCMH-type" evidence="6">
    <location>
        <begin position="51"/>
        <end position="221"/>
    </location>
</feature>
<dbReference type="Pfam" id="PF08031">
    <property type="entry name" value="BBE"/>
    <property type="match status" value="1"/>
</dbReference>
<keyword evidence="5" id="KW-0560">Oxidoreductase</keyword>
<reference evidence="7 8" key="1">
    <citation type="submission" date="2024-08" db="EMBL/GenBank/DDBJ databases">
        <title>Whole-genome sequencing of halo(alkali)philic microorganisms from hypersaline lakes.</title>
        <authorList>
            <person name="Sorokin D.Y."/>
            <person name="Merkel A.Y."/>
            <person name="Messina E."/>
            <person name="Yakimov M."/>
        </authorList>
    </citation>
    <scope>NUCLEOTIDE SEQUENCE [LARGE SCALE GENOMIC DNA]</scope>
    <source>
        <strain evidence="7 8">Cl-TMA</strain>
    </source>
</reference>
<dbReference type="Gene3D" id="3.30.43.10">
    <property type="entry name" value="Uridine Diphospho-n-acetylenolpyruvylglucosamine Reductase, domain 2"/>
    <property type="match status" value="1"/>
</dbReference>
<dbReference type="InterPro" id="IPR016164">
    <property type="entry name" value="FAD-linked_Oxase-like_C"/>
</dbReference>
<dbReference type="InterPro" id="IPR012951">
    <property type="entry name" value="BBE"/>
</dbReference>
<evidence type="ECO:0000256" key="5">
    <source>
        <dbReference type="ARBA" id="ARBA00023002"/>
    </source>
</evidence>
<dbReference type="PROSITE" id="PS00862">
    <property type="entry name" value="OX2_COVAL_FAD"/>
    <property type="match status" value="1"/>
</dbReference>
<dbReference type="PANTHER" id="PTHR42973:SF39">
    <property type="entry name" value="FAD-BINDING PCMH-TYPE DOMAIN-CONTAINING PROTEIN"/>
    <property type="match status" value="1"/>
</dbReference>
<dbReference type="InterPro" id="IPR016166">
    <property type="entry name" value="FAD-bd_PCMH"/>
</dbReference>
<dbReference type="RefSeq" id="WP_373654857.1">
    <property type="nucleotide sequence ID" value="NZ_JBGUAW010000003.1"/>
</dbReference>
<keyword evidence="3" id="KW-0285">Flavoprotein</keyword>
<name>A0ABV4TS48_9GAMM</name>
<evidence type="ECO:0000256" key="2">
    <source>
        <dbReference type="ARBA" id="ARBA00005466"/>
    </source>
</evidence>
<dbReference type="SUPFAM" id="SSF55103">
    <property type="entry name" value="FAD-linked oxidases, C-terminal domain"/>
    <property type="match status" value="1"/>
</dbReference>
<protein>
    <submittedName>
        <fullName evidence="7">FAD-binding oxidoreductase</fullName>
    </submittedName>
</protein>
<dbReference type="Pfam" id="PF01565">
    <property type="entry name" value="FAD_binding_4"/>
    <property type="match status" value="1"/>
</dbReference>
<dbReference type="InterPro" id="IPR006093">
    <property type="entry name" value="Oxy_OxRdtase_FAD_BS"/>
</dbReference>
<dbReference type="InterPro" id="IPR050416">
    <property type="entry name" value="FAD-linked_Oxidoreductase"/>
</dbReference>
<evidence type="ECO:0000313" key="7">
    <source>
        <dbReference type="EMBL" id="MFA9460068.1"/>
    </source>
</evidence>
<dbReference type="EMBL" id="JBGUAW010000003">
    <property type="protein sequence ID" value="MFA9460068.1"/>
    <property type="molecule type" value="Genomic_DNA"/>
</dbReference>
<accession>A0ABV4TS48</accession>
<dbReference type="PROSITE" id="PS51387">
    <property type="entry name" value="FAD_PCMH"/>
    <property type="match status" value="1"/>
</dbReference>
<evidence type="ECO:0000259" key="6">
    <source>
        <dbReference type="PROSITE" id="PS51387"/>
    </source>
</evidence>
<gene>
    <name evidence="7" type="ORF">ACERLL_04450</name>
</gene>
<keyword evidence="4" id="KW-0274">FAD</keyword>
<dbReference type="InterPro" id="IPR016169">
    <property type="entry name" value="FAD-bd_PCMH_sub2"/>
</dbReference>
<organism evidence="7 8">
    <name type="scientific">Thiohalorhabdus methylotrophus</name>
    <dbReference type="NCBI Taxonomy" id="3242694"/>
    <lineage>
        <taxon>Bacteria</taxon>
        <taxon>Pseudomonadati</taxon>
        <taxon>Pseudomonadota</taxon>
        <taxon>Gammaproteobacteria</taxon>
        <taxon>Thiohalorhabdales</taxon>
        <taxon>Thiohalorhabdaceae</taxon>
        <taxon>Thiohalorhabdus</taxon>
    </lineage>
</organism>
<evidence type="ECO:0000256" key="1">
    <source>
        <dbReference type="ARBA" id="ARBA00001974"/>
    </source>
</evidence>
<comment type="caution">
    <text evidence="7">The sequence shown here is derived from an EMBL/GenBank/DDBJ whole genome shotgun (WGS) entry which is preliminary data.</text>
</comment>
<dbReference type="Gene3D" id="3.30.465.10">
    <property type="match status" value="1"/>
</dbReference>
<evidence type="ECO:0000256" key="4">
    <source>
        <dbReference type="ARBA" id="ARBA00022827"/>
    </source>
</evidence>
<dbReference type="InterPro" id="IPR016167">
    <property type="entry name" value="FAD-bd_PCMH_sub1"/>
</dbReference>
<dbReference type="InterPro" id="IPR006094">
    <property type="entry name" value="Oxid_FAD_bind_N"/>
</dbReference>
<comment type="similarity">
    <text evidence="2">Belongs to the oxygen-dependent FAD-linked oxidoreductase family.</text>
</comment>
<keyword evidence="8" id="KW-1185">Reference proteome</keyword>
<evidence type="ECO:0000256" key="3">
    <source>
        <dbReference type="ARBA" id="ARBA00022630"/>
    </source>
</evidence>
<sequence length="486" mass="52264">MTELRIRSLNGGETTLSRDALDAFAGGVRGMVITDGSPEYESSRSIWNAMIDKRPALIVRATGPADVLRTVNFVREQQLLLAVRGGGHNIAGKALCDGGVVLDLSALRDVRVDPRARTARVGPGALLGDVDHETQAFGLATPLGINSTTGVSGLTLGGGFGWLTRKYGMTIDNLLSADLVTSDGSLHTVSDSSEPDLFWAIRGGGGNFGVVTSFEYRLHPVGPHVLAGLIFYPLAQAPQILRRYRDFVAEMPEELTVWAVLRKAPPLPFLPESAHGTDVLILALLYAGDPASGRRAVEPLQAFGTSIAEHVDVMPYTAFQAGFDPLLTPGARNYWKSQDFTALSDAVIDTVIEQAGRLPSEECELFIASLGGAMGRVPETATAYAGRDANFVMNVHTRWRETAQDSKCRAWARECSEAVSPYATGGVYVNFLSQDETGRVHSAYGANYERLAAIKARYDPANLFRNNQNIAPAVSGQGREPEKTEG</sequence>
<proteinExistence type="inferred from homology"/>
<dbReference type="Proteomes" id="UP001575181">
    <property type="component" value="Unassembled WGS sequence"/>
</dbReference>
<dbReference type="InterPro" id="IPR036318">
    <property type="entry name" value="FAD-bd_PCMH-like_sf"/>
</dbReference>
<dbReference type="Gene3D" id="3.40.462.20">
    <property type="match status" value="1"/>
</dbReference>